<dbReference type="Gene3D" id="1.10.340.70">
    <property type="match status" value="1"/>
</dbReference>
<feature type="domain" description="Integrase catalytic" evidence="1">
    <location>
        <begin position="121"/>
        <end position="314"/>
    </location>
</feature>
<gene>
    <name evidence="3" type="primary">LOC135194643</name>
</gene>
<dbReference type="InterPro" id="IPR040676">
    <property type="entry name" value="DUF5641"/>
</dbReference>
<dbReference type="InterPro" id="IPR012337">
    <property type="entry name" value="RNaseH-like_sf"/>
</dbReference>
<dbReference type="RefSeq" id="XP_064076364.1">
    <property type="nucleotide sequence ID" value="XM_064220294.1"/>
</dbReference>
<evidence type="ECO:0000313" key="3">
    <source>
        <dbReference type="RefSeq" id="XP_064076364.1"/>
    </source>
</evidence>
<dbReference type="InterPro" id="IPR001584">
    <property type="entry name" value="Integrase_cat-core"/>
</dbReference>
<evidence type="ECO:0000313" key="2">
    <source>
        <dbReference type="Proteomes" id="UP001652626"/>
    </source>
</evidence>
<dbReference type="SUPFAM" id="SSF53098">
    <property type="entry name" value="Ribonuclease H-like"/>
    <property type="match status" value="1"/>
</dbReference>
<sequence length="465" mass="52847">MVDWAIVVILVQFKLSTGTRDKEGLLRVGSRIQHANIESDMKTPLIIPHEGHLTNLLIDQAHRNTFHGGTRLTLSRLRQQYWVLGGNRAVKKYIRKCVTCRKHNPDKQYQLMGDLPAARTNPTRPFYNCGVDFTGYVDVKYNKGRGAKTTKGYIAVFVCMVIKAVHLELVSDLSSSAFISALRRMAARRGAPRHVYCDNATNFVGAGLILQKEFLNLQQLLDQQFYHQVTDMEIEFHFNAPSWPSAGGLWEAAVKSLKHHLRRVLGEQKLTYEEYSTLLAQIEACLNTRPLCAIIEDPEDINFLTPSHFLSSGPTLSIIETERDERTRWQLTQKIFNDLWKRWQNEYLCQLSARSKWQQLQQNQQIGDLVIIHDTNLPPGKWLLGRVVDLHPGKDGHVRVVTVKTKNGNIQRPVSISRSSVRAEERDRNTSASNAVNTHIVTAAIAGPARRRSRALLSDIGQLYQ</sequence>
<accession>A0ABM4AYI3</accession>
<dbReference type="InterPro" id="IPR041588">
    <property type="entry name" value="Integrase_H2C2"/>
</dbReference>
<dbReference type="PROSITE" id="PS50994">
    <property type="entry name" value="INTEGRASE"/>
    <property type="match status" value="1"/>
</dbReference>
<evidence type="ECO:0000259" key="1">
    <source>
        <dbReference type="PROSITE" id="PS50994"/>
    </source>
</evidence>
<name>A0ABM4AYI3_VANTA</name>
<reference evidence="3" key="1">
    <citation type="submission" date="2025-08" db="UniProtKB">
        <authorList>
            <consortium name="RefSeq"/>
        </authorList>
    </citation>
    <scope>IDENTIFICATION</scope>
    <source>
        <tissue evidence="3">Whole body</tissue>
    </source>
</reference>
<proteinExistence type="predicted"/>
<dbReference type="PANTHER" id="PTHR47331">
    <property type="entry name" value="PHD-TYPE DOMAIN-CONTAINING PROTEIN"/>
    <property type="match status" value="1"/>
</dbReference>
<dbReference type="Pfam" id="PF18701">
    <property type="entry name" value="DUF5641"/>
    <property type="match status" value="1"/>
</dbReference>
<protein>
    <submittedName>
        <fullName evidence="3">Uncharacterized protein LOC135194643</fullName>
    </submittedName>
</protein>
<dbReference type="Gene3D" id="3.30.420.10">
    <property type="entry name" value="Ribonuclease H-like superfamily/Ribonuclease H"/>
    <property type="match status" value="1"/>
</dbReference>
<keyword evidence="2" id="KW-1185">Reference proteome</keyword>
<dbReference type="Pfam" id="PF17921">
    <property type="entry name" value="Integrase_H2C2"/>
    <property type="match status" value="1"/>
</dbReference>
<dbReference type="Proteomes" id="UP001652626">
    <property type="component" value="Chromosome Z"/>
</dbReference>
<organism evidence="2 3">
    <name type="scientific">Vanessa tameamea</name>
    <name type="common">Kamehameha butterfly</name>
    <dbReference type="NCBI Taxonomy" id="334116"/>
    <lineage>
        <taxon>Eukaryota</taxon>
        <taxon>Metazoa</taxon>
        <taxon>Ecdysozoa</taxon>
        <taxon>Arthropoda</taxon>
        <taxon>Hexapoda</taxon>
        <taxon>Insecta</taxon>
        <taxon>Pterygota</taxon>
        <taxon>Neoptera</taxon>
        <taxon>Endopterygota</taxon>
        <taxon>Lepidoptera</taxon>
        <taxon>Glossata</taxon>
        <taxon>Ditrysia</taxon>
        <taxon>Papilionoidea</taxon>
        <taxon>Nymphalidae</taxon>
        <taxon>Nymphalinae</taxon>
        <taxon>Vanessa</taxon>
    </lineage>
</organism>
<dbReference type="GeneID" id="135194643"/>
<dbReference type="InterPro" id="IPR036397">
    <property type="entry name" value="RNaseH_sf"/>
</dbReference>